<dbReference type="Proteomes" id="UP001219934">
    <property type="component" value="Unassembled WGS sequence"/>
</dbReference>
<feature type="region of interest" description="Disordered" evidence="1">
    <location>
        <begin position="1"/>
        <end position="81"/>
    </location>
</feature>
<feature type="compositionally biased region" description="Basic and acidic residues" evidence="1">
    <location>
        <begin position="43"/>
        <end position="62"/>
    </location>
</feature>
<proteinExistence type="predicted"/>
<comment type="caution">
    <text evidence="2">The sequence shown here is derived from an EMBL/GenBank/DDBJ whole genome shotgun (WGS) entry which is preliminary data.</text>
</comment>
<dbReference type="AlphaFoldDB" id="A0AAD6AZZ9"/>
<accession>A0AAD6AZZ9</accession>
<dbReference type="EMBL" id="JAPTMU010000012">
    <property type="protein sequence ID" value="KAJ4933814.1"/>
    <property type="molecule type" value="Genomic_DNA"/>
</dbReference>
<sequence>MEKVLEGINTPPVSPDPPVDPQPGTLRQRDLGRRNRKATKAKINREFQELQDKFKKAEQKAEKYKKRLQRRKNDHPSPRSKVNKLIQNISGTSLRRTLLFHTAVAEEDVLTLIPPPENVTSHHMAIAREVWDTLASHEK</sequence>
<feature type="compositionally biased region" description="Basic residues" evidence="1">
    <location>
        <begin position="63"/>
        <end position="73"/>
    </location>
</feature>
<evidence type="ECO:0000256" key="1">
    <source>
        <dbReference type="SAM" id="MobiDB-lite"/>
    </source>
</evidence>
<reference evidence="2" key="1">
    <citation type="submission" date="2022-11" db="EMBL/GenBank/DDBJ databases">
        <title>Chromosome-level genome of Pogonophryne albipinna.</title>
        <authorList>
            <person name="Jo E."/>
        </authorList>
    </citation>
    <scope>NUCLEOTIDE SEQUENCE</scope>
    <source>
        <strain evidence="2">SGF0006</strain>
        <tissue evidence="2">Muscle</tissue>
    </source>
</reference>
<evidence type="ECO:0000313" key="3">
    <source>
        <dbReference type="Proteomes" id="UP001219934"/>
    </source>
</evidence>
<evidence type="ECO:0000313" key="2">
    <source>
        <dbReference type="EMBL" id="KAJ4933814.1"/>
    </source>
</evidence>
<keyword evidence="3" id="KW-1185">Reference proteome</keyword>
<gene>
    <name evidence="2" type="ORF">JOQ06_006623</name>
</gene>
<feature type="compositionally biased region" description="Pro residues" evidence="1">
    <location>
        <begin position="12"/>
        <end position="21"/>
    </location>
</feature>
<organism evidence="2 3">
    <name type="scientific">Pogonophryne albipinna</name>
    <dbReference type="NCBI Taxonomy" id="1090488"/>
    <lineage>
        <taxon>Eukaryota</taxon>
        <taxon>Metazoa</taxon>
        <taxon>Chordata</taxon>
        <taxon>Craniata</taxon>
        <taxon>Vertebrata</taxon>
        <taxon>Euteleostomi</taxon>
        <taxon>Actinopterygii</taxon>
        <taxon>Neopterygii</taxon>
        <taxon>Teleostei</taxon>
        <taxon>Neoteleostei</taxon>
        <taxon>Acanthomorphata</taxon>
        <taxon>Eupercaria</taxon>
        <taxon>Perciformes</taxon>
        <taxon>Notothenioidei</taxon>
        <taxon>Pogonophryne</taxon>
    </lineage>
</organism>
<name>A0AAD6AZZ9_9TELE</name>
<protein>
    <submittedName>
        <fullName evidence="2">Uncharacterized protein</fullName>
    </submittedName>
</protein>